<keyword evidence="1" id="KW-1133">Transmembrane helix</keyword>
<sequence>MSDEPVVNKMDGDPRFPIKFEPLFARMQGSQLIAAFINSLSSYSPDRLAQLMVSRYFRHHSKRDRKTLQGVVGVLCTLATLETIFTCHQSYDTLITKWGKVDALDEIIPSVPVSQVSYGVCGPGLPRIAHLACWNIQWISLEIHGLPGRLLLGIPARPILTGNPSLEAGGLMIVILMIKTGSFSTLSRNTAILIAANAIQGAGAALADILITIGLVAILKANMTGFRRASTFLSRITSLFINRALATSSISARGRITLYVISVLAILVSREGLRQDLDRSIHVSEMLLETMGKVDKDSTSQLDVPACAQSWNGVDRYIARVFRCRLGIRLVT</sequence>
<proteinExistence type="predicted"/>
<feature type="transmembrane region" description="Helical" evidence="1">
    <location>
        <begin position="198"/>
        <end position="220"/>
    </location>
</feature>
<dbReference type="GeneID" id="6009233"/>
<dbReference type="RefSeq" id="XP_001832744.1">
    <property type="nucleotide sequence ID" value="XM_001832692.1"/>
</dbReference>
<dbReference type="KEGG" id="cci:CC1G_11908"/>
<accession>A8NDC9</accession>
<reference evidence="2 3" key="1">
    <citation type="journal article" date="2010" name="Proc. Natl. Acad. Sci. U.S.A.">
        <title>Insights into evolution of multicellular fungi from the assembled chromosomes of the mushroom Coprinopsis cinerea (Coprinus cinereus).</title>
        <authorList>
            <person name="Stajich J.E."/>
            <person name="Wilke S.K."/>
            <person name="Ahren D."/>
            <person name="Au C.H."/>
            <person name="Birren B.W."/>
            <person name="Borodovsky M."/>
            <person name="Burns C."/>
            <person name="Canback B."/>
            <person name="Casselton L.A."/>
            <person name="Cheng C.K."/>
            <person name="Deng J."/>
            <person name="Dietrich F.S."/>
            <person name="Fargo D.C."/>
            <person name="Farman M.L."/>
            <person name="Gathman A.C."/>
            <person name="Goldberg J."/>
            <person name="Guigo R."/>
            <person name="Hoegger P.J."/>
            <person name="Hooker J.B."/>
            <person name="Huggins A."/>
            <person name="James T.Y."/>
            <person name="Kamada T."/>
            <person name="Kilaru S."/>
            <person name="Kodira C."/>
            <person name="Kues U."/>
            <person name="Kupfer D."/>
            <person name="Kwan H.S."/>
            <person name="Lomsadze A."/>
            <person name="Li W."/>
            <person name="Lilly W.W."/>
            <person name="Ma L.J."/>
            <person name="Mackey A.J."/>
            <person name="Manning G."/>
            <person name="Martin F."/>
            <person name="Muraguchi H."/>
            <person name="Natvig D.O."/>
            <person name="Palmerini H."/>
            <person name="Ramesh M.A."/>
            <person name="Rehmeyer C.J."/>
            <person name="Roe B.A."/>
            <person name="Shenoy N."/>
            <person name="Stanke M."/>
            <person name="Ter-Hovhannisyan V."/>
            <person name="Tunlid A."/>
            <person name="Velagapudi R."/>
            <person name="Vision T.J."/>
            <person name="Zeng Q."/>
            <person name="Zolan M.E."/>
            <person name="Pukkila P.J."/>
        </authorList>
    </citation>
    <scope>NUCLEOTIDE SEQUENCE [LARGE SCALE GENOMIC DNA]</scope>
    <source>
        <strain evidence="3">Okayama-7 / 130 / ATCC MYA-4618 / FGSC 9003</strain>
    </source>
</reference>
<dbReference type="AlphaFoldDB" id="A8NDC9"/>
<keyword evidence="1" id="KW-0812">Transmembrane</keyword>
<dbReference type="EMBL" id="AACS02000009">
    <property type="protein sequence ID" value="EAU89068.1"/>
    <property type="molecule type" value="Genomic_DNA"/>
</dbReference>
<name>A8NDC9_COPC7</name>
<keyword evidence="1" id="KW-0472">Membrane</keyword>
<evidence type="ECO:0000256" key="1">
    <source>
        <dbReference type="SAM" id="Phobius"/>
    </source>
</evidence>
<organism evidence="2 3">
    <name type="scientific">Coprinopsis cinerea (strain Okayama-7 / 130 / ATCC MYA-4618 / FGSC 9003)</name>
    <name type="common">Inky cap fungus</name>
    <name type="synonym">Hormographiella aspergillata</name>
    <dbReference type="NCBI Taxonomy" id="240176"/>
    <lineage>
        <taxon>Eukaryota</taxon>
        <taxon>Fungi</taxon>
        <taxon>Dikarya</taxon>
        <taxon>Basidiomycota</taxon>
        <taxon>Agaricomycotina</taxon>
        <taxon>Agaricomycetes</taxon>
        <taxon>Agaricomycetidae</taxon>
        <taxon>Agaricales</taxon>
        <taxon>Agaricineae</taxon>
        <taxon>Psathyrellaceae</taxon>
        <taxon>Coprinopsis</taxon>
    </lineage>
</organism>
<keyword evidence="3" id="KW-1185">Reference proteome</keyword>
<dbReference type="InParanoid" id="A8NDC9"/>
<gene>
    <name evidence="2" type="ORF">CC1G_11908</name>
</gene>
<evidence type="ECO:0000313" key="2">
    <source>
        <dbReference type="EMBL" id="EAU89068.1"/>
    </source>
</evidence>
<dbReference type="VEuPathDB" id="FungiDB:CC1G_11908"/>
<evidence type="ECO:0000313" key="3">
    <source>
        <dbReference type="Proteomes" id="UP000001861"/>
    </source>
</evidence>
<dbReference type="Proteomes" id="UP000001861">
    <property type="component" value="Unassembled WGS sequence"/>
</dbReference>
<comment type="caution">
    <text evidence="2">The sequence shown here is derived from an EMBL/GenBank/DDBJ whole genome shotgun (WGS) entry which is preliminary data.</text>
</comment>
<protein>
    <submittedName>
        <fullName evidence="2">Uncharacterized protein</fullName>
    </submittedName>
</protein>